<name>A0A077WKC1_9FUNG</name>
<dbReference type="OrthoDB" id="9895617at2759"/>
<protein>
    <recommendedName>
        <fullName evidence="1">Ricin B lectin domain-containing protein</fullName>
    </recommendedName>
</protein>
<accession>A0A077WKC1</accession>
<dbReference type="PROSITE" id="PS50231">
    <property type="entry name" value="RICIN_B_LECTIN"/>
    <property type="match status" value="1"/>
</dbReference>
<sequence length="165" mass="19211">MADYPFPEGFFYIRSRFSGKVIDVDGASLKNDAKVLIWTPKHNDDRDNQLWYYQDGFIVNKHSNKVLDVRGGNLDENMAIIQYDRKLLVDAHNQRWGYSREGYVYVLEDPHMVIDVRGGSADDGARLVLKRRKIRLNEDLSQQWDLVPAGEVRSERELLFESDAF</sequence>
<feature type="domain" description="Ricin B lectin" evidence="1">
    <location>
        <begin position="8"/>
        <end position="147"/>
    </location>
</feature>
<dbReference type="SMART" id="SM00458">
    <property type="entry name" value="RICIN"/>
    <property type="match status" value="1"/>
</dbReference>
<reference evidence="2" key="1">
    <citation type="journal article" date="2014" name="Genome Announc.">
        <title>De novo whole-genome sequence and genome annotation of Lichtheimia ramosa.</title>
        <authorList>
            <person name="Linde J."/>
            <person name="Schwartze V."/>
            <person name="Binder U."/>
            <person name="Lass-Florl C."/>
            <person name="Voigt K."/>
            <person name="Horn F."/>
        </authorList>
    </citation>
    <scope>NUCLEOTIDE SEQUENCE</scope>
    <source>
        <strain evidence="2">JMRC FSU:6197</strain>
    </source>
</reference>
<dbReference type="Pfam" id="PF00652">
    <property type="entry name" value="Ricin_B_lectin"/>
    <property type="match status" value="1"/>
</dbReference>
<dbReference type="EMBL" id="LK023324">
    <property type="protein sequence ID" value="CDS07563.1"/>
    <property type="molecule type" value="Genomic_DNA"/>
</dbReference>
<dbReference type="AlphaFoldDB" id="A0A077WKC1"/>
<dbReference type="InterPro" id="IPR000772">
    <property type="entry name" value="Ricin_B_lectin"/>
</dbReference>
<evidence type="ECO:0000259" key="1">
    <source>
        <dbReference type="SMART" id="SM00458"/>
    </source>
</evidence>
<dbReference type="CDD" id="cd23454">
    <property type="entry name" value="beta-trefoil_Ricin_GllA-1"/>
    <property type="match status" value="1"/>
</dbReference>
<proteinExistence type="predicted"/>
<dbReference type="Gene3D" id="2.80.10.50">
    <property type="match status" value="1"/>
</dbReference>
<dbReference type="SUPFAM" id="SSF50370">
    <property type="entry name" value="Ricin B-like lectins"/>
    <property type="match status" value="1"/>
</dbReference>
<dbReference type="InterPro" id="IPR035992">
    <property type="entry name" value="Ricin_B-like_lectins"/>
</dbReference>
<gene>
    <name evidence="2" type="ORF">LRAMOSA01512</name>
</gene>
<organism evidence="2">
    <name type="scientific">Lichtheimia ramosa</name>
    <dbReference type="NCBI Taxonomy" id="688394"/>
    <lineage>
        <taxon>Eukaryota</taxon>
        <taxon>Fungi</taxon>
        <taxon>Fungi incertae sedis</taxon>
        <taxon>Mucoromycota</taxon>
        <taxon>Mucoromycotina</taxon>
        <taxon>Mucoromycetes</taxon>
        <taxon>Mucorales</taxon>
        <taxon>Lichtheimiaceae</taxon>
        <taxon>Lichtheimia</taxon>
    </lineage>
</organism>
<evidence type="ECO:0000313" key="2">
    <source>
        <dbReference type="EMBL" id="CDS07563.1"/>
    </source>
</evidence>